<evidence type="ECO:0000256" key="15">
    <source>
        <dbReference type="ARBA" id="ARBA00068150"/>
    </source>
</evidence>
<evidence type="ECO:0000259" key="21">
    <source>
        <dbReference type="PROSITE" id="PS50113"/>
    </source>
</evidence>
<evidence type="ECO:0000256" key="13">
    <source>
        <dbReference type="ARBA" id="ARBA00023136"/>
    </source>
</evidence>
<evidence type="ECO:0000256" key="6">
    <source>
        <dbReference type="ARBA" id="ARBA00022679"/>
    </source>
</evidence>
<dbReference type="SUPFAM" id="SSF55785">
    <property type="entry name" value="PYP-like sensor domain (PAS domain)"/>
    <property type="match status" value="4"/>
</dbReference>
<dbReference type="GO" id="GO:0005524">
    <property type="term" value="F:ATP binding"/>
    <property type="evidence" value="ECO:0007669"/>
    <property type="project" value="UniProtKB-KW"/>
</dbReference>
<dbReference type="InterPro" id="IPR011006">
    <property type="entry name" value="CheY-like_superfamily"/>
</dbReference>
<dbReference type="PATRIC" id="fig|926556.3.peg.4834"/>
<dbReference type="Gene3D" id="1.10.287.130">
    <property type="match status" value="1"/>
</dbReference>
<dbReference type="InterPro" id="IPR008207">
    <property type="entry name" value="Sig_transdc_His_kin_Hpt_dom"/>
</dbReference>
<dbReference type="PANTHER" id="PTHR45339">
    <property type="entry name" value="HYBRID SIGNAL TRANSDUCTION HISTIDINE KINASE J"/>
    <property type="match status" value="1"/>
</dbReference>
<evidence type="ECO:0000256" key="3">
    <source>
        <dbReference type="ARBA" id="ARBA00012438"/>
    </source>
</evidence>
<evidence type="ECO:0000313" key="23">
    <source>
        <dbReference type="EMBL" id="AGA80745.1"/>
    </source>
</evidence>
<dbReference type="GO" id="GO:0005886">
    <property type="term" value="C:plasma membrane"/>
    <property type="evidence" value="ECO:0007669"/>
    <property type="project" value="UniProtKB-SubCell"/>
</dbReference>
<dbReference type="SMART" id="SM00387">
    <property type="entry name" value="HATPase_c"/>
    <property type="match status" value="1"/>
</dbReference>
<dbReference type="InterPro" id="IPR003661">
    <property type="entry name" value="HisK_dim/P_dom"/>
</dbReference>
<dbReference type="STRING" id="926556.Echvi_4572"/>
<keyword evidence="4" id="KW-1003">Cell membrane</keyword>
<evidence type="ECO:0000256" key="9">
    <source>
        <dbReference type="ARBA" id="ARBA00022777"/>
    </source>
</evidence>
<dbReference type="NCBIfam" id="TIGR00229">
    <property type="entry name" value="sensory_box"/>
    <property type="match status" value="3"/>
</dbReference>
<sequence length="1329" mass="150865">MSDIFTNIRYSTLIKNIDPSVKTTNPPYQQNAKLLKAALKLTPFKSGIIVITKDKGLQPVVETNLEDGSFEVDVKLLTKLLEHTESASIKDLPIRIGASKTQQGILAPFNIGMQKNKGAFLLFNTETAPLPDREILETVGILADTFGRSVGPDPISTEKHYGENQFRDFFENSMGLMCAHDLEGNFLMANKASANSLGFHKGELVGKSLSDVIPLQYHGSLKQYLKYIRQNGNSQGTMHVQHKDGSIRIWLYSNILLNDQAGTPYVLGNALDITERHRLEREYNRLKEMLEQTNSVARVGGWEIDLLKNEIYWSNVTREIHEVGDDFIPNTEKAIGFYKEGKHREAIQKAFENAIHKGEPYDLELILVTPKGKEIWTRAIGKPEFKDGTCIRVFGTFQDITVQKMAEMEIIKSKKLLEDVQNASSEVSIISTDTEGIITVFNKGAEKMLGYTAEEMVGKQTPAVIHEPKEVKERSKVLSKQYEKPIEGFRVFVHKSELDGAEEREWTYIRKDGSRLAVSLAVTTMRHESGKITGYLGMATDITKRKKAEKALTIEKARLNAFVTHAPAAVAMFDKEIRYIAYSNRWLEEYQLEGKDLYGKSHYEVFGTISEEWKAIHARCLKGEVISNEEDRWRPDGWDHDQFLRWEVRPWHHYDGSIGGIMMLTQDITESCLQREELKKAKILAEQASKAKSEFLANMSHEIRTPLNGVIGFTDLVLKTDLSETQAQYLSIVNQSGNALLNIINDILDFSKIEAGKLELDIDRCDLYELTEQTSDIITYEVHKKGLEMLLNIHPDIPRFIWVDSVRVKQIMVNLLGNASKFTEEGEIELQLYPIDKDEASREMVIRFSVRDTGIGIKAEKQTKIFEAFSQEDVSTTKKYGGTGLGLTISNRLLQLMHSGLQLHSTVGKGSTFYFDLNVKYEYGERITLEEDLSVENVLIVDDNDNNRMIIERMMALRGISTSQAKNGFEAIQKFVEGEKFDVVLMDYHMPYMNGIETIRKIREIVDRQPIIFLHSSSDDDKILKACKELGVRKKLVKPIKLQEMYDALLSINKKQDYRKATDQNIDLPKNLFPNDGKVLIVEDNTINMLLAKTVIHNLSPATAILEAANGKEALEVMKDELPSVIFMDVQMPEMNGYEATQAIRKKYNKHNILIIALTAGNIKGEREKCMQAGMNDFIAKPFVEEDVIKLMEKWHFNDLDSDLKIHAPSSESPSKRLFDIDKFQAVLGFPDLESEMFQIILKSGKSELEKSEATFLEILQNQDEGISQAAHKLYSTASAMYLSKLSTLATKMETRKFHDFNDPGLAEEIKQILEEIKKALVEINLHVK</sequence>
<evidence type="ECO:0000313" key="24">
    <source>
        <dbReference type="Proteomes" id="UP000010796"/>
    </source>
</evidence>
<dbReference type="HOGENOM" id="CLU_002188_2_2_10"/>
<keyword evidence="12" id="KW-0902">Two-component regulatory system</keyword>
<feature type="domain" description="Response regulatory" evidence="19">
    <location>
        <begin position="937"/>
        <end position="1053"/>
    </location>
</feature>
<accession>L0G7B6</accession>
<keyword evidence="13" id="KW-0472">Membrane</keyword>
<dbReference type="Gene3D" id="3.30.450.20">
    <property type="entry name" value="PAS domain"/>
    <property type="match status" value="4"/>
</dbReference>
<keyword evidence="9" id="KW-0418">Kinase</keyword>
<evidence type="ECO:0000256" key="16">
    <source>
        <dbReference type="PROSITE-ProRule" id="PRU00110"/>
    </source>
</evidence>
<feature type="modified residue" description="4-aspartylphosphate" evidence="17">
    <location>
        <position position="987"/>
    </location>
</feature>
<dbReference type="InterPro" id="IPR001610">
    <property type="entry name" value="PAC"/>
</dbReference>
<evidence type="ECO:0000256" key="10">
    <source>
        <dbReference type="ARBA" id="ARBA00022840"/>
    </source>
</evidence>
<dbReference type="PROSITE" id="PS50112">
    <property type="entry name" value="PAS"/>
    <property type="match status" value="2"/>
</dbReference>
<dbReference type="Gene3D" id="3.30.565.10">
    <property type="entry name" value="Histidine kinase-like ATPase, C-terminal domain"/>
    <property type="match status" value="1"/>
</dbReference>
<feature type="domain" description="PAS" evidence="20">
    <location>
        <begin position="413"/>
        <end position="485"/>
    </location>
</feature>
<keyword evidence="6" id="KW-0808">Transferase</keyword>
<evidence type="ECO:0000256" key="11">
    <source>
        <dbReference type="ARBA" id="ARBA00022989"/>
    </source>
</evidence>
<evidence type="ECO:0000256" key="8">
    <source>
        <dbReference type="ARBA" id="ARBA00022741"/>
    </source>
</evidence>
<comment type="subcellular location">
    <subcellularLocation>
        <location evidence="2">Cell membrane</location>
        <topology evidence="2">Multi-pass membrane protein</topology>
    </subcellularLocation>
</comment>
<dbReference type="InterPro" id="IPR000700">
    <property type="entry name" value="PAS-assoc_C"/>
</dbReference>
<dbReference type="PROSITE" id="PS50109">
    <property type="entry name" value="HIS_KIN"/>
    <property type="match status" value="1"/>
</dbReference>
<evidence type="ECO:0000256" key="1">
    <source>
        <dbReference type="ARBA" id="ARBA00000085"/>
    </source>
</evidence>
<keyword evidence="24" id="KW-1185">Reference proteome</keyword>
<reference evidence="24" key="1">
    <citation type="submission" date="2012-02" db="EMBL/GenBank/DDBJ databases">
        <title>The complete genome of Echinicola vietnamensis DSM 17526.</title>
        <authorList>
            <person name="Lucas S."/>
            <person name="Copeland A."/>
            <person name="Lapidus A."/>
            <person name="Glavina del Rio T."/>
            <person name="Dalin E."/>
            <person name="Tice H."/>
            <person name="Bruce D."/>
            <person name="Goodwin L."/>
            <person name="Pitluck S."/>
            <person name="Peters L."/>
            <person name="Ovchinnikova G."/>
            <person name="Teshima H."/>
            <person name="Kyrpides N."/>
            <person name="Mavromatis K."/>
            <person name="Ivanova N."/>
            <person name="Brettin T."/>
            <person name="Detter J.C."/>
            <person name="Han C."/>
            <person name="Larimer F."/>
            <person name="Land M."/>
            <person name="Hauser L."/>
            <person name="Markowitz V."/>
            <person name="Cheng J.-F."/>
            <person name="Hugenholtz P."/>
            <person name="Woyke T."/>
            <person name="Wu D."/>
            <person name="Brambilla E."/>
            <person name="Klenk H.-P."/>
            <person name="Eisen J.A."/>
        </authorList>
    </citation>
    <scope>NUCLEOTIDE SEQUENCE [LARGE SCALE GENOMIC DNA]</scope>
    <source>
        <strain evidence="24">DSM 17526 / LMG 23754 / KMM 6221</strain>
    </source>
</reference>
<gene>
    <name evidence="23" type="ordered locus">Echvi_4572</name>
</gene>
<dbReference type="InterPro" id="IPR036890">
    <property type="entry name" value="HATPase_C_sf"/>
</dbReference>
<evidence type="ECO:0000259" key="18">
    <source>
        <dbReference type="PROSITE" id="PS50109"/>
    </source>
</evidence>
<dbReference type="Pfam" id="PF08448">
    <property type="entry name" value="PAS_4"/>
    <property type="match status" value="2"/>
</dbReference>
<dbReference type="PROSITE" id="PS50894">
    <property type="entry name" value="HPT"/>
    <property type="match status" value="1"/>
</dbReference>
<dbReference type="SUPFAM" id="SSF47226">
    <property type="entry name" value="Histidine-containing phosphotransfer domain, HPT domain"/>
    <property type="match status" value="1"/>
</dbReference>
<evidence type="ECO:0000256" key="12">
    <source>
        <dbReference type="ARBA" id="ARBA00023012"/>
    </source>
</evidence>
<keyword evidence="10" id="KW-0067">ATP-binding</keyword>
<dbReference type="SMART" id="SM00448">
    <property type="entry name" value="REC"/>
    <property type="match status" value="2"/>
</dbReference>
<dbReference type="InterPro" id="IPR035965">
    <property type="entry name" value="PAS-like_dom_sf"/>
</dbReference>
<dbReference type="eggNOG" id="COG5002">
    <property type="taxonomic scope" value="Bacteria"/>
</dbReference>
<feature type="modified residue" description="4-aspartylphosphate" evidence="17">
    <location>
        <position position="1129"/>
    </location>
</feature>
<dbReference type="FunFam" id="1.10.287.130:FF:000002">
    <property type="entry name" value="Two-component osmosensing histidine kinase"/>
    <property type="match status" value="1"/>
</dbReference>
<dbReference type="CDD" id="cd17546">
    <property type="entry name" value="REC_hyHK_CKI1_RcsC-like"/>
    <property type="match status" value="2"/>
</dbReference>
<feature type="modified residue" description="Phosphohistidine" evidence="16">
    <location>
        <position position="1272"/>
    </location>
</feature>
<dbReference type="SMART" id="SM00091">
    <property type="entry name" value="PAS"/>
    <property type="match status" value="3"/>
</dbReference>
<dbReference type="CDD" id="cd16922">
    <property type="entry name" value="HATPase_EvgS-ArcB-TorS-like"/>
    <property type="match status" value="1"/>
</dbReference>
<dbReference type="EMBL" id="CP003346">
    <property type="protein sequence ID" value="AGA80745.1"/>
    <property type="molecule type" value="Genomic_DNA"/>
</dbReference>
<dbReference type="eggNOG" id="COG0784">
    <property type="taxonomic scope" value="Bacteria"/>
</dbReference>
<dbReference type="InterPro" id="IPR013656">
    <property type="entry name" value="PAS_4"/>
</dbReference>
<dbReference type="PROSITE" id="PS50113">
    <property type="entry name" value="PAC"/>
    <property type="match status" value="3"/>
</dbReference>
<dbReference type="CDD" id="cd00130">
    <property type="entry name" value="PAS"/>
    <property type="match status" value="2"/>
</dbReference>
<dbReference type="InterPro" id="IPR001789">
    <property type="entry name" value="Sig_transdc_resp-reg_receiver"/>
</dbReference>
<dbReference type="PROSITE" id="PS50110">
    <property type="entry name" value="RESPONSE_REGULATORY"/>
    <property type="match status" value="2"/>
</dbReference>
<organism evidence="23 24">
    <name type="scientific">Echinicola vietnamensis (strain DSM 17526 / LMG 23754 / KMM 6221)</name>
    <dbReference type="NCBI Taxonomy" id="926556"/>
    <lineage>
        <taxon>Bacteria</taxon>
        <taxon>Pseudomonadati</taxon>
        <taxon>Bacteroidota</taxon>
        <taxon>Cytophagia</taxon>
        <taxon>Cytophagales</taxon>
        <taxon>Cyclobacteriaceae</taxon>
        <taxon>Echinicola</taxon>
    </lineage>
</organism>
<dbReference type="SUPFAM" id="SSF55874">
    <property type="entry name" value="ATPase domain of HSP90 chaperone/DNA topoisomerase II/histidine kinase"/>
    <property type="match status" value="1"/>
</dbReference>
<dbReference type="Pfam" id="PF02518">
    <property type="entry name" value="HATPase_c"/>
    <property type="match status" value="1"/>
</dbReference>
<dbReference type="Gene3D" id="3.40.50.2300">
    <property type="match status" value="2"/>
</dbReference>
<evidence type="ECO:0000256" key="5">
    <source>
        <dbReference type="ARBA" id="ARBA00022553"/>
    </source>
</evidence>
<proteinExistence type="predicted"/>
<dbReference type="KEGG" id="evi:Echvi_4572"/>
<keyword evidence="8" id="KW-0547">Nucleotide-binding</keyword>
<dbReference type="InterPro" id="IPR005467">
    <property type="entry name" value="His_kinase_dom"/>
</dbReference>
<dbReference type="EC" id="2.7.13.3" evidence="3"/>
<feature type="domain" description="PAC" evidence="21">
    <location>
        <begin position="234"/>
        <end position="285"/>
    </location>
</feature>
<dbReference type="SUPFAM" id="SSF52172">
    <property type="entry name" value="CheY-like"/>
    <property type="match status" value="2"/>
</dbReference>
<dbReference type="CDD" id="cd00082">
    <property type="entry name" value="HisKA"/>
    <property type="match status" value="1"/>
</dbReference>
<dbReference type="Gene3D" id="1.20.120.160">
    <property type="entry name" value="HPT domain"/>
    <property type="match status" value="1"/>
</dbReference>
<dbReference type="InterPro" id="IPR003594">
    <property type="entry name" value="HATPase_dom"/>
</dbReference>
<dbReference type="SMART" id="SM00388">
    <property type="entry name" value="HisKA"/>
    <property type="match status" value="1"/>
</dbReference>
<dbReference type="InterPro" id="IPR004358">
    <property type="entry name" value="Sig_transdc_His_kin-like_C"/>
</dbReference>
<name>L0G7B6_ECHVK</name>
<dbReference type="eggNOG" id="COG2202">
    <property type="taxonomic scope" value="Bacteria"/>
</dbReference>
<dbReference type="Pfam" id="PF00072">
    <property type="entry name" value="Response_reg"/>
    <property type="match status" value="2"/>
</dbReference>
<comment type="catalytic activity">
    <reaction evidence="1">
        <text>ATP + protein L-histidine = ADP + protein N-phospho-L-histidine.</text>
        <dbReference type="EC" id="2.7.13.3"/>
    </reaction>
</comment>
<evidence type="ECO:0000259" key="22">
    <source>
        <dbReference type="PROSITE" id="PS50894"/>
    </source>
</evidence>
<evidence type="ECO:0000256" key="4">
    <source>
        <dbReference type="ARBA" id="ARBA00022475"/>
    </source>
</evidence>
<keyword evidence="7" id="KW-0812">Transmembrane</keyword>
<evidence type="ECO:0000259" key="19">
    <source>
        <dbReference type="PROSITE" id="PS50110"/>
    </source>
</evidence>
<comment type="subunit">
    <text evidence="14">At low DSF concentrations, interacts with RpfF.</text>
</comment>
<dbReference type="SMART" id="SM00086">
    <property type="entry name" value="PAC"/>
    <property type="match status" value="3"/>
</dbReference>
<feature type="domain" description="PAC" evidence="21">
    <location>
        <begin position="502"/>
        <end position="554"/>
    </location>
</feature>
<dbReference type="InterPro" id="IPR036641">
    <property type="entry name" value="HPT_dom_sf"/>
</dbReference>
<evidence type="ECO:0000259" key="20">
    <source>
        <dbReference type="PROSITE" id="PS50112"/>
    </source>
</evidence>
<feature type="domain" description="HPt" evidence="22">
    <location>
        <begin position="1230"/>
        <end position="1329"/>
    </location>
</feature>
<dbReference type="Pfam" id="PF00512">
    <property type="entry name" value="HisKA"/>
    <property type="match status" value="1"/>
</dbReference>
<evidence type="ECO:0000256" key="14">
    <source>
        <dbReference type="ARBA" id="ARBA00064003"/>
    </source>
</evidence>
<evidence type="ECO:0000256" key="2">
    <source>
        <dbReference type="ARBA" id="ARBA00004651"/>
    </source>
</evidence>
<evidence type="ECO:0000256" key="17">
    <source>
        <dbReference type="PROSITE-ProRule" id="PRU00169"/>
    </source>
</evidence>
<evidence type="ECO:0000256" key="7">
    <source>
        <dbReference type="ARBA" id="ARBA00022692"/>
    </source>
</evidence>
<dbReference type="FunFam" id="3.30.565.10:FF:000010">
    <property type="entry name" value="Sensor histidine kinase RcsC"/>
    <property type="match status" value="1"/>
</dbReference>
<keyword evidence="11" id="KW-1133">Transmembrane helix</keyword>
<feature type="domain" description="PAC" evidence="21">
    <location>
        <begin position="361"/>
        <end position="412"/>
    </location>
</feature>
<feature type="domain" description="Response regulatory" evidence="19">
    <location>
        <begin position="1078"/>
        <end position="1196"/>
    </location>
</feature>
<feature type="domain" description="Histidine kinase" evidence="18">
    <location>
        <begin position="698"/>
        <end position="921"/>
    </location>
</feature>
<dbReference type="Proteomes" id="UP000010796">
    <property type="component" value="Chromosome"/>
</dbReference>
<feature type="domain" description="PAS" evidence="20">
    <location>
        <begin position="162"/>
        <end position="232"/>
    </location>
</feature>
<dbReference type="eggNOG" id="COG2205">
    <property type="taxonomic scope" value="Bacteria"/>
</dbReference>
<dbReference type="InterPro" id="IPR036097">
    <property type="entry name" value="HisK_dim/P_sf"/>
</dbReference>
<protein>
    <recommendedName>
        <fullName evidence="15">Sensory/regulatory protein RpfC</fullName>
        <ecNumber evidence="3">2.7.13.3</ecNumber>
    </recommendedName>
</protein>
<dbReference type="Pfam" id="PF13426">
    <property type="entry name" value="PAS_9"/>
    <property type="match status" value="2"/>
</dbReference>
<dbReference type="PANTHER" id="PTHR45339:SF1">
    <property type="entry name" value="HYBRID SIGNAL TRANSDUCTION HISTIDINE KINASE J"/>
    <property type="match status" value="1"/>
</dbReference>
<dbReference type="InterPro" id="IPR000014">
    <property type="entry name" value="PAS"/>
</dbReference>
<dbReference type="SUPFAM" id="SSF47384">
    <property type="entry name" value="Homodimeric domain of signal transducing histidine kinase"/>
    <property type="match status" value="1"/>
</dbReference>
<dbReference type="GO" id="GO:0000155">
    <property type="term" value="F:phosphorelay sensor kinase activity"/>
    <property type="evidence" value="ECO:0007669"/>
    <property type="project" value="InterPro"/>
</dbReference>
<keyword evidence="5 17" id="KW-0597">Phosphoprotein</keyword>
<dbReference type="PRINTS" id="PR00344">
    <property type="entry name" value="BCTRLSENSOR"/>
</dbReference>